<dbReference type="Pfam" id="PF00381">
    <property type="entry name" value="PTS-HPr"/>
    <property type="match status" value="1"/>
</dbReference>
<dbReference type="InterPro" id="IPR001020">
    <property type="entry name" value="PTS_HPr_His_P_site"/>
</dbReference>
<keyword evidence="4" id="KW-0598">Phosphotransferase system</keyword>
<dbReference type="SUPFAM" id="SSF55594">
    <property type="entry name" value="HPr-like"/>
    <property type="match status" value="1"/>
</dbReference>
<comment type="subcellular location">
    <subcellularLocation>
        <location evidence="1">Cytoplasm</location>
    </subcellularLocation>
</comment>
<dbReference type="EMBL" id="PIPV01000004">
    <property type="protein sequence ID" value="RUO55161.1"/>
    <property type="molecule type" value="Genomic_DNA"/>
</dbReference>
<dbReference type="OrthoDB" id="9798965at2"/>
<evidence type="ECO:0000256" key="2">
    <source>
        <dbReference type="ARBA" id="ARBA00010736"/>
    </source>
</evidence>
<protein>
    <submittedName>
        <fullName evidence="6">HPr family phosphocarrier protein</fullName>
    </submittedName>
</protein>
<evidence type="ECO:0000256" key="4">
    <source>
        <dbReference type="ARBA" id="ARBA00022683"/>
    </source>
</evidence>
<accession>A0A432Y2K6</accession>
<dbReference type="GO" id="GO:0005737">
    <property type="term" value="C:cytoplasm"/>
    <property type="evidence" value="ECO:0007669"/>
    <property type="project" value="UniProtKB-SubCell"/>
</dbReference>
<dbReference type="Gene3D" id="3.30.1340.10">
    <property type="entry name" value="HPr-like"/>
    <property type="match status" value="1"/>
</dbReference>
<dbReference type="InterPro" id="IPR050399">
    <property type="entry name" value="HPr"/>
</dbReference>
<keyword evidence="3" id="KW-0963">Cytoplasm</keyword>
<dbReference type="PROSITE" id="PS51350">
    <property type="entry name" value="PTS_HPR_DOM"/>
    <property type="match status" value="1"/>
</dbReference>
<proteinExistence type="inferred from homology"/>
<dbReference type="PANTHER" id="PTHR33705:SF2">
    <property type="entry name" value="PHOSPHOCARRIER PROTEIN NPR"/>
    <property type="match status" value="1"/>
</dbReference>
<keyword evidence="7" id="KW-1185">Reference proteome</keyword>
<reference evidence="7" key="1">
    <citation type="journal article" date="2018" name="Front. Microbiol.">
        <title>Genome-Based Analysis Reveals the Taxonomy and Diversity of the Family Idiomarinaceae.</title>
        <authorList>
            <person name="Liu Y."/>
            <person name="Lai Q."/>
            <person name="Shao Z."/>
        </authorList>
    </citation>
    <scope>NUCLEOTIDE SEQUENCE [LARGE SCALE GENOMIC DNA]</scope>
    <source>
        <strain evidence="7">F23</strain>
    </source>
</reference>
<dbReference type="InterPro" id="IPR000032">
    <property type="entry name" value="HPr-like"/>
</dbReference>
<evidence type="ECO:0000313" key="6">
    <source>
        <dbReference type="EMBL" id="RUO55161.1"/>
    </source>
</evidence>
<dbReference type="Proteomes" id="UP000287330">
    <property type="component" value="Unassembled WGS sequence"/>
</dbReference>
<evidence type="ECO:0000256" key="1">
    <source>
        <dbReference type="ARBA" id="ARBA00004496"/>
    </source>
</evidence>
<evidence type="ECO:0000259" key="5">
    <source>
        <dbReference type="PROSITE" id="PS51350"/>
    </source>
</evidence>
<feature type="domain" description="HPr" evidence="5">
    <location>
        <begin position="4"/>
        <end position="91"/>
    </location>
</feature>
<dbReference type="PROSITE" id="PS00369">
    <property type="entry name" value="PTS_HPR_HIS"/>
    <property type="match status" value="1"/>
</dbReference>
<dbReference type="AlphaFoldDB" id="A0A432Y2K6"/>
<comment type="similarity">
    <text evidence="2">Belongs to the HPr family.</text>
</comment>
<organism evidence="6 7">
    <name type="scientific">Idiomarina fontislapidosi</name>
    <dbReference type="NCBI Taxonomy" id="263723"/>
    <lineage>
        <taxon>Bacteria</taxon>
        <taxon>Pseudomonadati</taxon>
        <taxon>Pseudomonadota</taxon>
        <taxon>Gammaproteobacteria</taxon>
        <taxon>Alteromonadales</taxon>
        <taxon>Idiomarinaceae</taxon>
        <taxon>Idiomarina</taxon>
    </lineage>
</organism>
<name>A0A432Y2K6_9GAMM</name>
<dbReference type="NCBIfam" id="TIGR01003">
    <property type="entry name" value="PTS_HPr_family"/>
    <property type="match status" value="1"/>
</dbReference>
<evidence type="ECO:0000256" key="3">
    <source>
        <dbReference type="ARBA" id="ARBA00022490"/>
    </source>
</evidence>
<dbReference type="GO" id="GO:0009401">
    <property type="term" value="P:phosphoenolpyruvate-dependent sugar phosphotransferase system"/>
    <property type="evidence" value="ECO:0007669"/>
    <property type="project" value="UniProtKB-KW"/>
</dbReference>
<gene>
    <name evidence="6" type="ORF">CWE25_07225</name>
</gene>
<dbReference type="InterPro" id="IPR035895">
    <property type="entry name" value="HPr-like_sf"/>
</dbReference>
<evidence type="ECO:0000313" key="7">
    <source>
        <dbReference type="Proteomes" id="UP000287330"/>
    </source>
</evidence>
<dbReference type="RefSeq" id="WP_110574200.1">
    <property type="nucleotide sequence ID" value="NZ_PIPV01000004.1"/>
</dbReference>
<sequence>MTQKVCKSLIIRNKLGLHARAATKLARLTQEFSARITVSQDGQEVDAGSVMCLMLLASQQGREVQVCAEGDDAEAALDAITTLFEDKFEEAE</sequence>
<dbReference type="PANTHER" id="PTHR33705">
    <property type="entry name" value="PHOSPHOCARRIER PROTEIN HPR"/>
    <property type="match status" value="1"/>
</dbReference>
<comment type="caution">
    <text evidence="6">The sequence shown here is derived from an EMBL/GenBank/DDBJ whole genome shotgun (WGS) entry which is preliminary data.</text>
</comment>
<dbReference type="PRINTS" id="PR00107">
    <property type="entry name" value="PHOSPHOCPHPR"/>
</dbReference>